<dbReference type="InterPro" id="IPR039537">
    <property type="entry name" value="Retrotran_Ty1/copia-like"/>
</dbReference>
<dbReference type="InterPro" id="IPR001878">
    <property type="entry name" value="Znf_CCHC"/>
</dbReference>
<comment type="caution">
    <text evidence="8">The sequence shown here is derived from an EMBL/GenBank/DDBJ whole genome shotgun (WGS) entry which is preliminary data.</text>
</comment>
<feature type="region of interest" description="Disordered" evidence="5">
    <location>
        <begin position="84"/>
        <end position="135"/>
    </location>
</feature>
<feature type="domain" description="Integrase catalytic" evidence="7">
    <location>
        <begin position="304"/>
        <end position="476"/>
    </location>
</feature>
<proteinExistence type="predicted"/>
<dbReference type="InterPro" id="IPR013103">
    <property type="entry name" value="RVT_2"/>
</dbReference>
<dbReference type="InterPro" id="IPR036875">
    <property type="entry name" value="Znf_CCHC_sf"/>
</dbReference>
<dbReference type="Proteomes" id="UP001172457">
    <property type="component" value="Chromosome 3"/>
</dbReference>
<dbReference type="PANTHER" id="PTHR42648">
    <property type="entry name" value="TRANSPOSASE, PUTATIVE-RELATED"/>
    <property type="match status" value="1"/>
</dbReference>
<evidence type="ECO:0000256" key="2">
    <source>
        <dbReference type="ARBA" id="ARBA00022723"/>
    </source>
</evidence>
<dbReference type="InterPro" id="IPR001584">
    <property type="entry name" value="Integrase_cat-core"/>
</dbReference>
<feature type="compositionally biased region" description="Basic residues" evidence="5">
    <location>
        <begin position="108"/>
        <end position="123"/>
    </location>
</feature>
<dbReference type="Pfam" id="PF07727">
    <property type="entry name" value="RVT_2"/>
    <property type="match status" value="1"/>
</dbReference>
<dbReference type="SUPFAM" id="SSF53098">
    <property type="entry name" value="Ribonuclease H-like"/>
    <property type="match status" value="1"/>
</dbReference>
<dbReference type="Pfam" id="PF22936">
    <property type="entry name" value="Pol_BBD"/>
    <property type="match status" value="1"/>
</dbReference>
<dbReference type="AlphaFoldDB" id="A0AA38WCV6"/>
<reference evidence="8" key="1">
    <citation type="submission" date="2023-03" db="EMBL/GenBank/DDBJ databases">
        <title>Chromosome-scale reference genome and RAD-based genetic map of yellow starthistle (Centaurea solstitialis) reveal putative structural variation and QTLs associated with invader traits.</title>
        <authorList>
            <person name="Reatini B."/>
            <person name="Cang F.A."/>
            <person name="Jiang Q."/>
            <person name="Mckibben M.T.W."/>
            <person name="Barker M.S."/>
            <person name="Rieseberg L.H."/>
            <person name="Dlugosch K.M."/>
        </authorList>
    </citation>
    <scope>NUCLEOTIDE SEQUENCE</scope>
    <source>
        <strain evidence="8">CAN-66</strain>
        <tissue evidence="8">Leaf</tissue>
    </source>
</reference>
<feature type="compositionally biased region" description="Polar residues" evidence="5">
    <location>
        <begin position="84"/>
        <end position="97"/>
    </location>
</feature>
<dbReference type="Pfam" id="PF00665">
    <property type="entry name" value="rve"/>
    <property type="match status" value="1"/>
</dbReference>
<keyword evidence="4" id="KW-0863">Zinc-finger</keyword>
<evidence type="ECO:0000256" key="4">
    <source>
        <dbReference type="PROSITE-ProRule" id="PRU00047"/>
    </source>
</evidence>
<dbReference type="PROSITE" id="PS50994">
    <property type="entry name" value="INTEGRASE"/>
    <property type="match status" value="1"/>
</dbReference>
<dbReference type="GO" id="GO:0003676">
    <property type="term" value="F:nucleic acid binding"/>
    <property type="evidence" value="ECO:0007669"/>
    <property type="project" value="InterPro"/>
</dbReference>
<dbReference type="GO" id="GO:0015074">
    <property type="term" value="P:DNA integration"/>
    <property type="evidence" value="ECO:0007669"/>
    <property type="project" value="InterPro"/>
</dbReference>
<feature type="region of interest" description="Disordered" evidence="5">
    <location>
        <begin position="574"/>
        <end position="629"/>
    </location>
</feature>
<keyword evidence="9" id="KW-1185">Reference proteome</keyword>
<evidence type="ECO:0000256" key="3">
    <source>
        <dbReference type="ARBA" id="ARBA00022801"/>
    </source>
</evidence>
<evidence type="ECO:0008006" key="10">
    <source>
        <dbReference type="Google" id="ProtNLM"/>
    </source>
</evidence>
<accession>A0AA38WCV6</accession>
<gene>
    <name evidence="8" type="ORF">OSB04_011376</name>
</gene>
<dbReference type="GO" id="GO:0008233">
    <property type="term" value="F:peptidase activity"/>
    <property type="evidence" value="ECO:0007669"/>
    <property type="project" value="UniProtKB-KW"/>
</dbReference>
<dbReference type="PANTHER" id="PTHR42648:SF25">
    <property type="entry name" value="RNA-DIRECTED DNA POLYMERASE"/>
    <property type="match status" value="1"/>
</dbReference>
<dbReference type="InterPro" id="IPR057670">
    <property type="entry name" value="SH3_retrovirus"/>
</dbReference>
<sequence length="928" mass="105188">MKDGETVDEFTGKLSGLVTKFNSLGSMIEDATLVKKLLDSVLDKFFQLVASIEQYSDLNTMPFEEAIGRLKAYEERIRTRSTNADNSGQLLLNQTEWQGKKKGEAHGRGRGRRRGNNRGRGRRGAFSTPRRAATSCSKDKSHIKCFNCDTYGHYASRCPNPKRKDDEINLIRTQEDEPALMMAICVQEKPKMVLLNEDNVLPKRYASDPKEHNDIWYLDNGASNHMTGKRSHFAELVRDGSTVEIKGKGLVLLECKNGEQRLIPEVYYIPDLCSSILSLRQVTEDRCKVLLLGDFLWMYNRNGKLLMKAMKQMVAKDMVRGVPSIPHPTQLCEACLVGKQIDDFSRFMWVYVIKRKDEAVVAFKKFKVQVENETSSKIKMLRTDRGGEFVSQCFSEFCEAEGIQRQFTAPYTLQQNGVVERRNCSVLETTRSLLKAMAVPQTMWGEGVRHALYLLNRVPTKAVKDMTPYEAWKGRKPDLKHVKVCHCTAHVKVPSIRTTKLDDRSRPMVYLGVEPGSKAHRLYDPYRGRICVSRDVAFEENQKWNWTEDYGNVNYRGSAWANFIVSEQSEIASENTSVTVDEPGEIETGGIVPDTSPEKPISPAPHSPVVGPSSPTSVSTPDSSTYDDTPVRGFRSLADVYAKAQQAELDPKDLLLAYDEPTNYHMAVGDKNWKEAMQKEIDSIERNQTWKLTELPTGYKPIALKWIFKLKRNAAREEEVYVCQPEGFTVAGKSTWCTNYPKLCMVASAVELGTYLDNTLKRLGFQSAHEQRKLEIHAFKKQMKGEFEMSDLRILSYYIGLEVQQDGSGITLKQTGYAKKILQQTGMLECNPSKFPMEPKLQLSKDEEGTPVNTTEYRSLIGSLRYLTHTRPDISFAMGMVSRYMESPKQSDLQVVKHILSDNSHAGDLDDRRSSTGLVFYFSRTPIA</sequence>
<evidence type="ECO:0000313" key="8">
    <source>
        <dbReference type="EMBL" id="KAJ9556762.1"/>
    </source>
</evidence>
<keyword evidence="3" id="KW-0378">Hydrolase</keyword>
<keyword evidence="1" id="KW-0645">Protease</keyword>
<dbReference type="EMBL" id="JARYMX010000003">
    <property type="protein sequence ID" value="KAJ9556762.1"/>
    <property type="molecule type" value="Genomic_DNA"/>
</dbReference>
<name>A0AA38WCV6_9ASTR</name>
<dbReference type="Gene3D" id="4.10.60.10">
    <property type="entry name" value="Zinc finger, CCHC-type"/>
    <property type="match status" value="1"/>
</dbReference>
<dbReference type="GO" id="GO:0006508">
    <property type="term" value="P:proteolysis"/>
    <property type="evidence" value="ECO:0007669"/>
    <property type="project" value="UniProtKB-KW"/>
</dbReference>
<dbReference type="GO" id="GO:0008270">
    <property type="term" value="F:zinc ion binding"/>
    <property type="evidence" value="ECO:0007669"/>
    <property type="project" value="UniProtKB-KW"/>
</dbReference>
<dbReference type="PROSITE" id="PS50158">
    <property type="entry name" value="ZF_CCHC"/>
    <property type="match status" value="1"/>
</dbReference>
<keyword evidence="2" id="KW-0479">Metal-binding</keyword>
<dbReference type="Pfam" id="PF14223">
    <property type="entry name" value="Retrotran_gag_2"/>
    <property type="match status" value="1"/>
</dbReference>
<evidence type="ECO:0000313" key="9">
    <source>
        <dbReference type="Proteomes" id="UP001172457"/>
    </source>
</evidence>
<evidence type="ECO:0000259" key="7">
    <source>
        <dbReference type="PROSITE" id="PS50994"/>
    </source>
</evidence>
<dbReference type="SUPFAM" id="SSF57756">
    <property type="entry name" value="Retrovirus zinc finger-like domains"/>
    <property type="match status" value="1"/>
</dbReference>
<dbReference type="Pfam" id="PF25597">
    <property type="entry name" value="SH3_retrovirus"/>
    <property type="match status" value="1"/>
</dbReference>
<feature type="compositionally biased region" description="Basic and acidic residues" evidence="5">
    <location>
        <begin position="98"/>
        <end position="107"/>
    </location>
</feature>
<evidence type="ECO:0000256" key="1">
    <source>
        <dbReference type="ARBA" id="ARBA00022670"/>
    </source>
</evidence>
<evidence type="ECO:0000259" key="6">
    <source>
        <dbReference type="PROSITE" id="PS50158"/>
    </source>
</evidence>
<feature type="compositionally biased region" description="Low complexity" evidence="5">
    <location>
        <begin position="607"/>
        <end position="628"/>
    </location>
</feature>
<dbReference type="InterPro" id="IPR054722">
    <property type="entry name" value="PolX-like_BBD"/>
</dbReference>
<protein>
    <recommendedName>
        <fullName evidence="10">Polyprotein</fullName>
    </recommendedName>
</protein>
<dbReference type="Gene3D" id="3.30.420.10">
    <property type="entry name" value="Ribonuclease H-like superfamily/Ribonuclease H"/>
    <property type="match status" value="1"/>
</dbReference>
<dbReference type="InterPro" id="IPR036397">
    <property type="entry name" value="RNaseH_sf"/>
</dbReference>
<dbReference type="InterPro" id="IPR012337">
    <property type="entry name" value="RNaseH-like_sf"/>
</dbReference>
<evidence type="ECO:0000256" key="5">
    <source>
        <dbReference type="SAM" id="MobiDB-lite"/>
    </source>
</evidence>
<organism evidence="8 9">
    <name type="scientific">Centaurea solstitialis</name>
    <name type="common">yellow star-thistle</name>
    <dbReference type="NCBI Taxonomy" id="347529"/>
    <lineage>
        <taxon>Eukaryota</taxon>
        <taxon>Viridiplantae</taxon>
        <taxon>Streptophyta</taxon>
        <taxon>Embryophyta</taxon>
        <taxon>Tracheophyta</taxon>
        <taxon>Spermatophyta</taxon>
        <taxon>Magnoliopsida</taxon>
        <taxon>eudicotyledons</taxon>
        <taxon>Gunneridae</taxon>
        <taxon>Pentapetalae</taxon>
        <taxon>asterids</taxon>
        <taxon>campanulids</taxon>
        <taxon>Asterales</taxon>
        <taxon>Asteraceae</taxon>
        <taxon>Carduoideae</taxon>
        <taxon>Cardueae</taxon>
        <taxon>Centaureinae</taxon>
        <taxon>Centaurea</taxon>
    </lineage>
</organism>
<keyword evidence="4" id="KW-0862">Zinc</keyword>
<feature type="domain" description="CCHC-type" evidence="6">
    <location>
        <begin position="144"/>
        <end position="160"/>
    </location>
</feature>